<feature type="non-terminal residue" evidence="2">
    <location>
        <position position="619"/>
    </location>
</feature>
<feature type="compositionally biased region" description="Basic and acidic residues" evidence="1">
    <location>
        <begin position="521"/>
        <end position="558"/>
    </location>
</feature>
<comment type="caution">
    <text evidence="2">The sequence shown here is derived from an EMBL/GenBank/DDBJ whole genome shotgun (WGS) entry which is preliminary data.</text>
</comment>
<feature type="compositionally biased region" description="Low complexity" evidence="1">
    <location>
        <begin position="571"/>
        <end position="591"/>
    </location>
</feature>
<organism evidence="2 3">
    <name type="scientific">Streblomastix strix</name>
    <dbReference type="NCBI Taxonomy" id="222440"/>
    <lineage>
        <taxon>Eukaryota</taxon>
        <taxon>Metamonada</taxon>
        <taxon>Preaxostyla</taxon>
        <taxon>Oxymonadida</taxon>
        <taxon>Streblomastigidae</taxon>
        <taxon>Streblomastix</taxon>
    </lineage>
</organism>
<protein>
    <submittedName>
        <fullName evidence="2">Uncharacterized protein</fullName>
    </submittedName>
</protein>
<sequence>MPESIEAIYDNDVVGILNKLAGIIDGGEIYVLSTAILHVIGVRSGVTDISVRADAAIEPMIQIIHSPKEKQSKSGSKALCELIEESEYIRNSLLTTGFIQVVLHSLQLPIQVPQTDSQSSSDLLSSSDQQSPEIEPQIPDFVKIGLLNVILKLIEEDEGLKPLSVLITTLEDLKENGGNQLKTKAKKILSQLKNEGVKKQSSLGETEIGFQINELIEQIQQKDEEIQQKDEEIQHFNEEKLKMMEEINQKEEDKSLLCEELIRDRDEKEEENMKKIELEKERQQILKALNEQIESQNIRIKSLEQLVKKKDKELKLADEENLKIFEEKEDEKDLKEALAFKFAQEEDEKNKIYAELKKEQNAKIQEIASKEKEQLEKERLKIENINISAELKLVREEKDQLQQELIIVINERDRLKQQLQSEEDQRLKKEEKIKKLKNEIEQNKDKDKMKRPLTSISPKTPHEHQLQTQQQQSPVLLQAQQLISPSNSPHTPSYAQQTLSSASKLRKTSLISEYLKDSDLQQLSQDKENDKVRSPLHFKEQQKEQDKIQEETKQQIKEYEDENQTQQCKPSSPSQQIQTQPQQQQSQQQTIKTLAVQQQQVPLISPRIPSYAQPTKSSA</sequence>
<evidence type="ECO:0000256" key="1">
    <source>
        <dbReference type="SAM" id="MobiDB-lite"/>
    </source>
</evidence>
<reference evidence="2 3" key="1">
    <citation type="submission" date="2019-03" db="EMBL/GenBank/DDBJ databases">
        <title>Single cell metagenomics reveals metabolic interactions within the superorganism composed of flagellate Streblomastix strix and complex community of Bacteroidetes bacteria on its surface.</title>
        <authorList>
            <person name="Treitli S.C."/>
            <person name="Kolisko M."/>
            <person name="Husnik F."/>
            <person name="Keeling P."/>
            <person name="Hampl V."/>
        </authorList>
    </citation>
    <scope>NUCLEOTIDE SEQUENCE [LARGE SCALE GENOMIC DNA]</scope>
    <source>
        <strain evidence="2">ST1C</strain>
    </source>
</reference>
<dbReference type="OrthoDB" id="195736at2759"/>
<dbReference type="Proteomes" id="UP000324800">
    <property type="component" value="Unassembled WGS sequence"/>
</dbReference>
<evidence type="ECO:0000313" key="3">
    <source>
        <dbReference type="Proteomes" id="UP000324800"/>
    </source>
</evidence>
<name>A0A5J4WQD5_9EUKA</name>
<evidence type="ECO:0000313" key="2">
    <source>
        <dbReference type="EMBL" id="KAA6396776.1"/>
    </source>
</evidence>
<accession>A0A5J4WQD5</accession>
<proteinExistence type="predicted"/>
<dbReference type="EMBL" id="SNRW01001342">
    <property type="protein sequence ID" value="KAA6396776.1"/>
    <property type="molecule type" value="Genomic_DNA"/>
</dbReference>
<feature type="region of interest" description="Disordered" evidence="1">
    <location>
        <begin position="434"/>
        <end position="474"/>
    </location>
</feature>
<gene>
    <name evidence="2" type="ORF">EZS28_007695</name>
</gene>
<dbReference type="AlphaFoldDB" id="A0A5J4WQD5"/>
<feature type="region of interest" description="Disordered" evidence="1">
    <location>
        <begin position="521"/>
        <end position="619"/>
    </location>
</feature>
<feature type="compositionally biased region" description="Basic and acidic residues" evidence="1">
    <location>
        <begin position="434"/>
        <end position="450"/>
    </location>
</feature>